<evidence type="ECO:0000256" key="2">
    <source>
        <dbReference type="ARBA" id="ARBA00022679"/>
    </source>
</evidence>
<dbReference type="Pfam" id="PF00294">
    <property type="entry name" value="PfkB"/>
    <property type="match status" value="1"/>
</dbReference>
<evidence type="ECO:0000256" key="6">
    <source>
        <dbReference type="ARBA" id="ARBA00047745"/>
    </source>
</evidence>
<gene>
    <name evidence="10" type="ORF">DES31_0957</name>
</gene>
<dbReference type="GO" id="GO:0044281">
    <property type="term" value="P:small molecule metabolic process"/>
    <property type="evidence" value="ECO:0007669"/>
    <property type="project" value="UniProtKB-ARBA"/>
</dbReference>
<proteinExistence type="inferred from homology"/>
<comment type="catalytic activity">
    <reaction evidence="6 8">
        <text>beta-D-fructose 1-phosphate + ATP = beta-D-fructose 1,6-bisphosphate + ADP + H(+)</text>
        <dbReference type="Rhea" id="RHEA:14213"/>
        <dbReference type="ChEBI" id="CHEBI:15378"/>
        <dbReference type="ChEBI" id="CHEBI:30616"/>
        <dbReference type="ChEBI" id="CHEBI:32966"/>
        <dbReference type="ChEBI" id="CHEBI:138881"/>
        <dbReference type="ChEBI" id="CHEBI:456216"/>
        <dbReference type="EC" id="2.7.1.56"/>
    </reaction>
</comment>
<dbReference type="RefSeq" id="WP_121122574.1">
    <property type="nucleotide sequence ID" value="NZ_CP016604.1"/>
</dbReference>
<dbReference type="InterPro" id="IPR002173">
    <property type="entry name" value="Carboh/pur_kinase_PfkB_CS"/>
</dbReference>
<dbReference type="GO" id="GO:0005829">
    <property type="term" value="C:cytosol"/>
    <property type="evidence" value="ECO:0007669"/>
    <property type="project" value="TreeGrafter"/>
</dbReference>
<comment type="caution">
    <text evidence="10">The sequence shown here is derived from an EMBL/GenBank/DDBJ whole genome shotgun (WGS) entry which is preliminary data.</text>
</comment>
<dbReference type="InterPro" id="IPR011611">
    <property type="entry name" value="PfkB_dom"/>
</dbReference>
<evidence type="ECO:0000259" key="9">
    <source>
        <dbReference type="Pfam" id="PF00294"/>
    </source>
</evidence>
<dbReference type="InterPro" id="IPR017583">
    <property type="entry name" value="Tagatose/fructose_Pkinase"/>
</dbReference>
<evidence type="ECO:0000256" key="7">
    <source>
        <dbReference type="PIRNR" id="PIRNR000535"/>
    </source>
</evidence>
<dbReference type="NCBIfam" id="TIGR03828">
    <property type="entry name" value="pfkB"/>
    <property type="match status" value="1"/>
</dbReference>
<keyword evidence="5 8" id="KW-0067">ATP-binding</keyword>
<sequence length="314" mass="34780">MTTPLRILSVTFNPALDLVGFSSHIRLGELNRIESLGLYPSGKGVNVAKVLADLAIPVTVTGFLGEDNQSDFVQLFEQNNIRDLFYRVKGKTRINVKITETDSNVTELNFQGFKIQSQDWEQFIAQSDSWYKHFDLVAICGSLPDGIEISQFSSWLSHLKSQGLKIILDTSHSALSEGIKAKPWLIKPNQKELEDLTNHALTNLDDIIYSAKILHQKGIENVIVSMGDKGAVWVNDQGILRAEPPHFEHIVSTVGAGDSMIAGLLYGFIHQWDKIKTLRFASAVSALAVTQTNVGISDELVLNNLLPKIKLTTL</sequence>
<evidence type="ECO:0000256" key="5">
    <source>
        <dbReference type="ARBA" id="ARBA00022840"/>
    </source>
</evidence>
<dbReference type="PANTHER" id="PTHR46566:SF5">
    <property type="entry name" value="1-PHOSPHOFRUCTOKINASE"/>
    <property type="match status" value="1"/>
</dbReference>
<evidence type="ECO:0000256" key="8">
    <source>
        <dbReference type="RuleBase" id="RU369061"/>
    </source>
</evidence>
<evidence type="ECO:0000256" key="3">
    <source>
        <dbReference type="ARBA" id="ARBA00022741"/>
    </source>
</evidence>
<dbReference type="SUPFAM" id="SSF53613">
    <property type="entry name" value="Ribokinase-like"/>
    <property type="match status" value="1"/>
</dbReference>
<dbReference type="FunFam" id="3.40.1190.20:FF:000001">
    <property type="entry name" value="Phosphofructokinase"/>
    <property type="match status" value="1"/>
</dbReference>
<feature type="domain" description="Carbohydrate kinase PfkB" evidence="9">
    <location>
        <begin position="17"/>
        <end position="297"/>
    </location>
</feature>
<evidence type="ECO:0000256" key="1">
    <source>
        <dbReference type="ARBA" id="ARBA00010688"/>
    </source>
</evidence>
<keyword evidence="2 7" id="KW-0808">Transferase</keyword>
<dbReference type="GO" id="GO:0016052">
    <property type="term" value="P:carbohydrate catabolic process"/>
    <property type="evidence" value="ECO:0007669"/>
    <property type="project" value="UniProtKB-ARBA"/>
</dbReference>
<comment type="function">
    <text evidence="8">Catalyzes the ATP-dependent phosphorylation of fructose-l-phosphate to fructose-l,6-bisphosphate.</text>
</comment>
<dbReference type="CDD" id="cd01164">
    <property type="entry name" value="FruK_PfkB_like"/>
    <property type="match status" value="1"/>
</dbReference>
<dbReference type="OrthoDB" id="9801219at2"/>
<evidence type="ECO:0000313" key="11">
    <source>
        <dbReference type="Proteomes" id="UP000280099"/>
    </source>
</evidence>
<dbReference type="PIRSF" id="PIRSF000535">
    <property type="entry name" value="1PFK/6PFK/LacC"/>
    <property type="match status" value="1"/>
</dbReference>
<name>A0A420XHH3_9PAST</name>
<evidence type="ECO:0000256" key="4">
    <source>
        <dbReference type="ARBA" id="ARBA00022777"/>
    </source>
</evidence>
<dbReference type="GO" id="GO:0005524">
    <property type="term" value="F:ATP binding"/>
    <property type="evidence" value="ECO:0007669"/>
    <property type="project" value="UniProtKB-UniRule"/>
</dbReference>
<dbReference type="InterPro" id="IPR022463">
    <property type="entry name" value="1-PFruKinase"/>
</dbReference>
<dbReference type="PROSITE" id="PS00584">
    <property type="entry name" value="PFKB_KINASES_2"/>
    <property type="match status" value="1"/>
</dbReference>
<dbReference type="NCBIfam" id="NF007068">
    <property type="entry name" value="PRK09513.1"/>
    <property type="match status" value="1"/>
</dbReference>
<evidence type="ECO:0000313" key="10">
    <source>
        <dbReference type="EMBL" id="RKR72792.1"/>
    </source>
</evidence>
<keyword evidence="11" id="KW-1185">Reference proteome</keyword>
<keyword evidence="4 8" id="KW-0418">Kinase</keyword>
<dbReference type="AlphaFoldDB" id="A0A420XHH3"/>
<dbReference type="GO" id="GO:0008662">
    <property type="term" value="F:1-phosphofructokinase activity"/>
    <property type="evidence" value="ECO:0007669"/>
    <property type="project" value="UniProtKB-UniRule"/>
</dbReference>
<protein>
    <recommendedName>
        <fullName evidence="7">Phosphofructokinase</fullName>
    </recommendedName>
</protein>
<dbReference type="Proteomes" id="UP000280099">
    <property type="component" value="Unassembled WGS sequence"/>
</dbReference>
<dbReference type="EMBL" id="RBJC01000005">
    <property type="protein sequence ID" value="RKR72792.1"/>
    <property type="molecule type" value="Genomic_DNA"/>
</dbReference>
<reference evidence="10 11" key="1">
    <citation type="submission" date="2018-10" db="EMBL/GenBank/DDBJ databases">
        <title>Genomic Encyclopedia of Type Strains, Phase IV (KMG-IV): sequencing the most valuable type-strain genomes for metagenomic binning, comparative biology and taxonomic classification.</title>
        <authorList>
            <person name="Goeker M."/>
        </authorList>
    </citation>
    <scope>NUCLEOTIDE SEQUENCE [LARGE SCALE GENOMIC DNA]</scope>
    <source>
        <strain evidence="10 11">DSM 23800</strain>
    </source>
</reference>
<keyword evidence="3 8" id="KW-0547">Nucleotide-binding</keyword>
<dbReference type="PANTHER" id="PTHR46566">
    <property type="entry name" value="1-PHOSPHOFRUCTOKINASE-RELATED"/>
    <property type="match status" value="1"/>
</dbReference>
<organism evidence="10 11">
    <name type="scientific">Otariodibacter oris</name>
    <dbReference type="NCBI Taxonomy" id="1032623"/>
    <lineage>
        <taxon>Bacteria</taxon>
        <taxon>Pseudomonadati</taxon>
        <taxon>Pseudomonadota</taxon>
        <taxon>Gammaproteobacteria</taxon>
        <taxon>Pasteurellales</taxon>
        <taxon>Pasteurellaceae</taxon>
        <taxon>Otariodibacter</taxon>
    </lineage>
</organism>
<dbReference type="Gene3D" id="3.40.1190.20">
    <property type="match status" value="1"/>
</dbReference>
<accession>A0A420XHH3</accession>
<dbReference type="InterPro" id="IPR029056">
    <property type="entry name" value="Ribokinase-like"/>
</dbReference>
<dbReference type="NCBIfam" id="TIGR03168">
    <property type="entry name" value="1-PFK"/>
    <property type="match status" value="1"/>
</dbReference>
<comment type="similarity">
    <text evidence="1 7 8">Belongs to the carbohydrate kinase PfkB family.</text>
</comment>